<evidence type="ECO:0000313" key="2">
    <source>
        <dbReference type="Proteomes" id="UP000217199"/>
    </source>
</evidence>
<organism evidence="1 2">
    <name type="scientific">Pyrrhoderma noxium</name>
    <dbReference type="NCBI Taxonomy" id="2282107"/>
    <lineage>
        <taxon>Eukaryota</taxon>
        <taxon>Fungi</taxon>
        <taxon>Dikarya</taxon>
        <taxon>Basidiomycota</taxon>
        <taxon>Agaricomycotina</taxon>
        <taxon>Agaricomycetes</taxon>
        <taxon>Hymenochaetales</taxon>
        <taxon>Hymenochaetaceae</taxon>
        <taxon>Pyrrhoderma</taxon>
    </lineage>
</organism>
<reference evidence="1 2" key="1">
    <citation type="journal article" date="2017" name="Mol. Ecol.">
        <title>Comparative and population genomic landscape of Phellinus noxius: A hypervariable fungus causing root rot in trees.</title>
        <authorList>
            <person name="Chung C.L."/>
            <person name="Lee T.J."/>
            <person name="Akiba M."/>
            <person name="Lee H.H."/>
            <person name="Kuo T.H."/>
            <person name="Liu D."/>
            <person name="Ke H.M."/>
            <person name="Yokoi T."/>
            <person name="Roa M.B."/>
            <person name="Lu M.J."/>
            <person name="Chang Y.Y."/>
            <person name="Ann P.J."/>
            <person name="Tsai J.N."/>
            <person name="Chen C.Y."/>
            <person name="Tzean S.S."/>
            <person name="Ota Y."/>
            <person name="Hattori T."/>
            <person name="Sahashi N."/>
            <person name="Liou R.F."/>
            <person name="Kikuchi T."/>
            <person name="Tsai I.J."/>
        </authorList>
    </citation>
    <scope>NUCLEOTIDE SEQUENCE [LARGE SCALE GENOMIC DNA]</scope>
    <source>
        <strain evidence="1 2">FFPRI411160</strain>
    </source>
</reference>
<comment type="caution">
    <text evidence="1">The sequence shown here is derived from an EMBL/GenBank/DDBJ whole genome shotgun (WGS) entry which is preliminary data.</text>
</comment>
<evidence type="ECO:0000313" key="1">
    <source>
        <dbReference type="EMBL" id="PAV17461.1"/>
    </source>
</evidence>
<dbReference type="EMBL" id="NBII01000007">
    <property type="protein sequence ID" value="PAV17461.1"/>
    <property type="molecule type" value="Genomic_DNA"/>
</dbReference>
<dbReference type="AlphaFoldDB" id="A0A286UCW4"/>
<accession>A0A286UCW4</accession>
<name>A0A286UCW4_9AGAM</name>
<protein>
    <submittedName>
        <fullName evidence="1">Uncharacterized protein</fullName>
    </submittedName>
</protein>
<dbReference type="InParanoid" id="A0A286UCW4"/>
<keyword evidence="2" id="KW-1185">Reference proteome</keyword>
<dbReference type="Proteomes" id="UP000217199">
    <property type="component" value="Unassembled WGS sequence"/>
</dbReference>
<gene>
    <name evidence="1" type="ORF">PNOK_0752500</name>
</gene>
<proteinExistence type="predicted"/>
<sequence length="233" mass="26965">MKYKLPSKSRTRHNKSPILPATYRMSVVASNFSEAELGEKLYHYVRGFQLIADRYRMQNLTREDINRIYAVVKKDWGPGLTYEYPRTNNLEGIKKLFNLCDGWYEEMDSTTDNVELMRMQFGFGGGVQIIQRSPAGVKLLNQADKLVIEECKARGTYAGPGNIPQQRRETQLYDLVQTEFKSKDRNGRVRKIFVVDFISSAVNGNMYVVKYDGSKKEEKVDEDEMLNLYDARV</sequence>